<dbReference type="Proteomes" id="UP000193144">
    <property type="component" value="Unassembled WGS sequence"/>
</dbReference>
<gene>
    <name evidence="2" type="ORF">BCR34DRAFT_641363</name>
</gene>
<reference evidence="2 3" key="1">
    <citation type="submission" date="2016-07" db="EMBL/GenBank/DDBJ databases">
        <title>Pervasive Adenine N6-methylation of Active Genes in Fungi.</title>
        <authorList>
            <consortium name="DOE Joint Genome Institute"/>
            <person name="Mondo S.J."/>
            <person name="Dannebaum R.O."/>
            <person name="Kuo R.C."/>
            <person name="Labutti K."/>
            <person name="Haridas S."/>
            <person name="Kuo A."/>
            <person name="Salamov A."/>
            <person name="Ahrendt S.R."/>
            <person name="Lipzen A."/>
            <person name="Sullivan W."/>
            <person name="Andreopoulos W.B."/>
            <person name="Clum A."/>
            <person name="Lindquist E."/>
            <person name="Daum C."/>
            <person name="Ramamoorthy G.K."/>
            <person name="Gryganskyi A."/>
            <person name="Culley D."/>
            <person name="Magnuson J.K."/>
            <person name="James T.Y."/>
            <person name="O'Malley M.A."/>
            <person name="Stajich J.E."/>
            <person name="Spatafora J.W."/>
            <person name="Visel A."/>
            <person name="Grigoriev I.V."/>
        </authorList>
    </citation>
    <scope>NUCLEOTIDE SEQUENCE [LARGE SCALE GENOMIC DNA]</scope>
    <source>
        <strain evidence="2 3">CBS 115471</strain>
    </source>
</reference>
<dbReference type="EMBL" id="MCFA01000223">
    <property type="protein sequence ID" value="ORX98036.1"/>
    <property type="molecule type" value="Genomic_DNA"/>
</dbReference>
<evidence type="ECO:0000313" key="3">
    <source>
        <dbReference type="Proteomes" id="UP000193144"/>
    </source>
</evidence>
<keyword evidence="1" id="KW-0732">Signal</keyword>
<dbReference type="OrthoDB" id="5406607at2759"/>
<keyword evidence="3" id="KW-1185">Reference proteome</keyword>
<evidence type="ECO:0000256" key="1">
    <source>
        <dbReference type="SAM" id="SignalP"/>
    </source>
</evidence>
<proteinExistence type="predicted"/>
<name>A0A1Y1YJW1_9PLEO</name>
<accession>A0A1Y1YJW1</accession>
<comment type="caution">
    <text evidence="2">The sequence shown here is derived from an EMBL/GenBank/DDBJ whole genome shotgun (WGS) entry which is preliminary data.</text>
</comment>
<evidence type="ECO:0000313" key="2">
    <source>
        <dbReference type="EMBL" id="ORX98036.1"/>
    </source>
</evidence>
<sequence length="92" mass="10117">MFFLLSILLFRNIIASAHPLSLRNVTLVLPEGLSTHGDPHLLCRPSRLSDVASFFLGNYVAHAATLKSLPGQPIFQSLLDLQFALLFPSSEL</sequence>
<feature type="signal peptide" evidence="1">
    <location>
        <begin position="1"/>
        <end position="17"/>
    </location>
</feature>
<protein>
    <recommendedName>
        <fullName evidence="4">Secreted protein</fullName>
    </recommendedName>
</protein>
<dbReference type="AlphaFoldDB" id="A0A1Y1YJW1"/>
<feature type="chain" id="PRO_5012305109" description="Secreted protein" evidence="1">
    <location>
        <begin position="18"/>
        <end position="92"/>
    </location>
</feature>
<evidence type="ECO:0008006" key="4">
    <source>
        <dbReference type="Google" id="ProtNLM"/>
    </source>
</evidence>
<organism evidence="2 3">
    <name type="scientific">Clohesyomyces aquaticus</name>
    <dbReference type="NCBI Taxonomy" id="1231657"/>
    <lineage>
        <taxon>Eukaryota</taxon>
        <taxon>Fungi</taxon>
        <taxon>Dikarya</taxon>
        <taxon>Ascomycota</taxon>
        <taxon>Pezizomycotina</taxon>
        <taxon>Dothideomycetes</taxon>
        <taxon>Pleosporomycetidae</taxon>
        <taxon>Pleosporales</taxon>
        <taxon>Lindgomycetaceae</taxon>
        <taxon>Clohesyomyces</taxon>
    </lineage>
</organism>